<reference evidence="2 3" key="1">
    <citation type="journal article" date="2013" name="BMC Genomics">
        <title>Genomics-driven discovery of the pneumocandin biosynthetic gene cluster in the fungus Glarea lozoyensis.</title>
        <authorList>
            <person name="Chen L."/>
            <person name="Yue Q."/>
            <person name="Zhang X."/>
            <person name="Xiang M."/>
            <person name="Wang C."/>
            <person name="Li S."/>
            <person name="Che Y."/>
            <person name="Ortiz-Lopez F.J."/>
            <person name="Bills G.F."/>
            <person name="Liu X."/>
            <person name="An Z."/>
        </authorList>
    </citation>
    <scope>NUCLEOTIDE SEQUENCE [LARGE SCALE GENOMIC DNA]</scope>
    <source>
        <strain evidence="3">ATCC 20868 / MF5171</strain>
    </source>
</reference>
<evidence type="ECO:0000256" key="1">
    <source>
        <dbReference type="SAM" id="MobiDB-lite"/>
    </source>
</evidence>
<sequence length="346" mass="36423">MKKAPGTLIFEYFNITPQKKFVPTHKMLKSILLLTAATLVTSQGQFQPSPGYFPVTGDDTIAGGIFCIPANDVSKYTAGTPAAAGGTGSESPTGTGPVTSGSGPYPAAMGTDPGLPNHTIYAPKTPPAGNLSMPFISWGNGACQTDGSQYRNLLTEIASHGYVVAADGLPTGSTGGQSKVQDSRDSINWAMKGGAKKYGNIDTSKIASAGHSCGGLEAMSVGYHDARVKLMILFNIAIFMDEKRYLLQELKVPVAWLVGGEKDMGFITSQKDYKLLPAGLPAYWASLDTGHGGTFSATNGGKQGKAAVAYLQWQFRGNATAKATCLDAKSKGSLVSDKWNVTYKNW</sequence>
<dbReference type="PANTHER" id="PTHR33428">
    <property type="entry name" value="CHLOROPHYLLASE-2, CHLOROPLASTIC"/>
    <property type="match status" value="1"/>
</dbReference>
<dbReference type="eggNOG" id="ENOG502SM1G">
    <property type="taxonomic scope" value="Eukaryota"/>
</dbReference>
<dbReference type="RefSeq" id="XP_008082563.1">
    <property type="nucleotide sequence ID" value="XM_008084372.1"/>
</dbReference>
<keyword evidence="2" id="KW-0378">Hydrolase</keyword>
<feature type="region of interest" description="Disordered" evidence="1">
    <location>
        <begin position="80"/>
        <end position="122"/>
    </location>
</feature>
<evidence type="ECO:0000313" key="3">
    <source>
        <dbReference type="Proteomes" id="UP000016922"/>
    </source>
</evidence>
<dbReference type="EMBL" id="KE145363">
    <property type="protein sequence ID" value="EPE31152.1"/>
    <property type="molecule type" value="Genomic_DNA"/>
</dbReference>
<gene>
    <name evidence="2" type="ORF">GLAREA_04119</name>
</gene>
<dbReference type="KEGG" id="glz:GLAREA_04119"/>
<name>S3CXT6_GLAL2</name>
<dbReference type="HOGENOM" id="CLU_073360_1_0_1"/>
<evidence type="ECO:0000313" key="2">
    <source>
        <dbReference type="EMBL" id="EPE31152.1"/>
    </source>
</evidence>
<dbReference type="PANTHER" id="PTHR33428:SF14">
    <property type="entry name" value="CARBOXYLESTERASE TYPE B DOMAIN-CONTAINING PROTEIN"/>
    <property type="match status" value="1"/>
</dbReference>
<dbReference type="GO" id="GO:0016787">
    <property type="term" value="F:hydrolase activity"/>
    <property type="evidence" value="ECO:0007669"/>
    <property type="project" value="UniProtKB-KW"/>
</dbReference>
<dbReference type="SUPFAM" id="SSF53474">
    <property type="entry name" value="alpha/beta-Hydrolases"/>
    <property type="match status" value="1"/>
</dbReference>
<protein>
    <submittedName>
        <fullName evidence="2">Alpha/beta-Hydrolase</fullName>
    </submittedName>
</protein>
<dbReference type="GeneID" id="19463174"/>
<dbReference type="AlphaFoldDB" id="S3CXT6"/>
<proteinExistence type="predicted"/>
<dbReference type="Gene3D" id="3.40.50.1820">
    <property type="entry name" value="alpha/beta hydrolase"/>
    <property type="match status" value="1"/>
</dbReference>
<keyword evidence="3" id="KW-1185">Reference proteome</keyword>
<dbReference type="OMA" id="CIPANDV"/>
<feature type="compositionally biased region" description="Low complexity" evidence="1">
    <location>
        <begin position="80"/>
        <end position="104"/>
    </location>
</feature>
<accession>S3CXT6</accession>
<dbReference type="InterPro" id="IPR017395">
    <property type="entry name" value="Chlorophyllase-like"/>
</dbReference>
<dbReference type="Pfam" id="PF07224">
    <property type="entry name" value="Chlorophyllase"/>
    <property type="match status" value="1"/>
</dbReference>
<dbReference type="OrthoDB" id="3506780at2759"/>
<dbReference type="InterPro" id="IPR029058">
    <property type="entry name" value="AB_hydrolase_fold"/>
</dbReference>
<organism evidence="2 3">
    <name type="scientific">Glarea lozoyensis (strain ATCC 20868 / MF5171)</name>
    <dbReference type="NCBI Taxonomy" id="1116229"/>
    <lineage>
        <taxon>Eukaryota</taxon>
        <taxon>Fungi</taxon>
        <taxon>Dikarya</taxon>
        <taxon>Ascomycota</taxon>
        <taxon>Pezizomycotina</taxon>
        <taxon>Leotiomycetes</taxon>
        <taxon>Helotiales</taxon>
        <taxon>Helotiaceae</taxon>
        <taxon>Glarea</taxon>
    </lineage>
</organism>
<dbReference type="ESTHER" id="glal2-s3cxt6">
    <property type="family name" value="Polyesterase-lipase-cutinase"/>
</dbReference>
<dbReference type="Proteomes" id="UP000016922">
    <property type="component" value="Unassembled WGS sequence"/>
</dbReference>